<evidence type="ECO:0000256" key="15">
    <source>
        <dbReference type="ARBA" id="ARBA00023137"/>
    </source>
</evidence>
<dbReference type="GO" id="GO:0004715">
    <property type="term" value="F:non-membrane spanning protein tyrosine kinase activity"/>
    <property type="evidence" value="ECO:0007669"/>
    <property type="project" value="UniProtKB-EC"/>
</dbReference>
<proteinExistence type="inferred from homology"/>
<evidence type="ECO:0000259" key="19">
    <source>
        <dbReference type="Pfam" id="PF13614"/>
    </source>
</evidence>
<comment type="similarity">
    <text evidence="3">Belongs to the CpsD/CapB family.</text>
</comment>
<dbReference type="EMBL" id="CP121252">
    <property type="protein sequence ID" value="WFP17168.1"/>
    <property type="molecule type" value="Genomic_DNA"/>
</dbReference>
<comment type="catalytic activity">
    <reaction evidence="16">
        <text>L-tyrosyl-[protein] + ATP = O-phospho-L-tyrosyl-[protein] + ADP + H(+)</text>
        <dbReference type="Rhea" id="RHEA:10596"/>
        <dbReference type="Rhea" id="RHEA-COMP:10136"/>
        <dbReference type="Rhea" id="RHEA-COMP:20101"/>
        <dbReference type="ChEBI" id="CHEBI:15378"/>
        <dbReference type="ChEBI" id="CHEBI:30616"/>
        <dbReference type="ChEBI" id="CHEBI:46858"/>
        <dbReference type="ChEBI" id="CHEBI:61978"/>
        <dbReference type="ChEBI" id="CHEBI:456216"/>
        <dbReference type="EC" id="2.7.10.2"/>
    </reaction>
</comment>
<evidence type="ECO:0000256" key="4">
    <source>
        <dbReference type="ARBA" id="ARBA00008883"/>
    </source>
</evidence>
<dbReference type="InterPro" id="IPR027417">
    <property type="entry name" value="P-loop_NTPase"/>
</dbReference>
<feature type="domain" description="Tyrosine-protein kinase G-rich" evidence="20">
    <location>
        <begin position="157"/>
        <end position="199"/>
    </location>
</feature>
<comment type="similarity">
    <text evidence="2">Belongs to the CpsC/CapA family.</text>
</comment>
<evidence type="ECO:0000256" key="11">
    <source>
        <dbReference type="ARBA" id="ARBA00022777"/>
    </source>
</evidence>
<dbReference type="CDD" id="cd05387">
    <property type="entry name" value="BY-kinase"/>
    <property type="match status" value="1"/>
</dbReference>
<dbReference type="InterPro" id="IPR050445">
    <property type="entry name" value="Bact_polysacc_biosynth/exp"/>
</dbReference>
<dbReference type="InterPro" id="IPR025669">
    <property type="entry name" value="AAA_dom"/>
</dbReference>
<dbReference type="EC" id="2.7.10.2" evidence="5"/>
<keyword evidence="14 17" id="KW-0472">Membrane</keyword>
<evidence type="ECO:0000256" key="8">
    <source>
        <dbReference type="ARBA" id="ARBA00022679"/>
    </source>
</evidence>
<dbReference type="InterPro" id="IPR003856">
    <property type="entry name" value="LPS_length_determ_N"/>
</dbReference>
<keyword evidence="13 17" id="KW-1133">Transmembrane helix</keyword>
<comment type="subcellular location">
    <subcellularLocation>
        <location evidence="1">Cell inner membrane</location>
        <topology evidence="1">Multi-pass membrane protein</topology>
    </subcellularLocation>
</comment>
<evidence type="ECO:0000313" key="21">
    <source>
        <dbReference type="EMBL" id="WFP17168.1"/>
    </source>
</evidence>
<keyword evidence="10" id="KW-0547">Nucleotide-binding</keyword>
<feature type="transmembrane region" description="Helical" evidence="17">
    <location>
        <begin position="12"/>
        <end position="35"/>
    </location>
</feature>
<accession>A0ABY8H7N8</accession>
<evidence type="ECO:0000256" key="14">
    <source>
        <dbReference type="ARBA" id="ARBA00023136"/>
    </source>
</evidence>
<dbReference type="Pfam" id="PF13807">
    <property type="entry name" value="GNVR"/>
    <property type="match status" value="1"/>
</dbReference>
<dbReference type="PANTHER" id="PTHR32309:SF13">
    <property type="entry name" value="FERRIC ENTEROBACTIN TRANSPORT PROTEIN FEPE"/>
    <property type="match status" value="1"/>
</dbReference>
<dbReference type="Pfam" id="PF02706">
    <property type="entry name" value="Wzz"/>
    <property type="match status" value="1"/>
</dbReference>
<evidence type="ECO:0000256" key="3">
    <source>
        <dbReference type="ARBA" id="ARBA00007316"/>
    </source>
</evidence>
<keyword evidence="15" id="KW-0829">Tyrosine-protein kinase</keyword>
<dbReference type="RefSeq" id="WP_278158493.1">
    <property type="nucleotide sequence ID" value="NZ_CP121252.1"/>
</dbReference>
<evidence type="ECO:0000256" key="17">
    <source>
        <dbReference type="SAM" id="Phobius"/>
    </source>
</evidence>
<sequence length="501" mass="53218">MELREYMRILLQSWWLVVTMTLAGVLAAGAFSMLVTPRYEATSQLYVSVRHDEADTASDLVQGATFAQQSVNSYIDLATSAIVLDNVIDELDLDTTSTSLRDSLSVASPENTVLISITASDENPGEASALANTTGEVFSRVVENEIEVADANGVSPIQVRMIQPAPVPEAPVSPNIPINIAVGLLLGLAVGVGIALLRSVLDTRIRSIRDIEQLTDAPILGRIPVDPEVATRPLIVHSDAMSPRAESFRSLRTNLQFIGAAGSQRVVVVTSAMPSEGKTNTVTNLAIALADNGASVVLVDADLRNPTVADVMGIEGGVGLTDVLIGRADLSEVLQHWGRRKLEILPSGAIPPNPSELLGSAAMEALLGRLGSRVDYVLIDSPPLLPVTDAAVMSKFATGTVLVVTPESTKRPQFSAALDTLHTIDSRLLGVVATKMPAKGADRALYPHYRYERARTGASPDHLDRDTAESAVDFGPTVHATEIETPASTMGAQDSRWRIGS</sequence>
<dbReference type="InterPro" id="IPR032807">
    <property type="entry name" value="GNVR"/>
</dbReference>
<feature type="domain" description="AAA" evidence="19">
    <location>
        <begin position="276"/>
        <end position="394"/>
    </location>
</feature>
<evidence type="ECO:0000256" key="13">
    <source>
        <dbReference type="ARBA" id="ARBA00022989"/>
    </source>
</evidence>
<evidence type="ECO:0000259" key="18">
    <source>
        <dbReference type="Pfam" id="PF02706"/>
    </source>
</evidence>
<dbReference type="Gene3D" id="3.40.50.300">
    <property type="entry name" value="P-loop containing nucleotide triphosphate hydrolases"/>
    <property type="match status" value="1"/>
</dbReference>
<gene>
    <name evidence="21" type="ORF">P8192_03305</name>
</gene>
<evidence type="ECO:0000256" key="5">
    <source>
        <dbReference type="ARBA" id="ARBA00011903"/>
    </source>
</evidence>
<dbReference type="Proteomes" id="UP001219037">
    <property type="component" value="Chromosome"/>
</dbReference>
<keyword evidence="22" id="KW-1185">Reference proteome</keyword>
<keyword evidence="9 17" id="KW-0812">Transmembrane</keyword>
<keyword evidence="11" id="KW-0418">Kinase</keyword>
<dbReference type="NCBIfam" id="TIGR01007">
    <property type="entry name" value="eps_fam"/>
    <property type="match status" value="1"/>
</dbReference>
<evidence type="ECO:0000256" key="1">
    <source>
        <dbReference type="ARBA" id="ARBA00004429"/>
    </source>
</evidence>
<keyword evidence="7" id="KW-0997">Cell inner membrane</keyword>
<evidence type="ECO:0000256" key="2">
    <source>
        <dbReference type="ARBA" id="ARBA00006683"/>
    </source>
</evidence>
<evidence type="ECO:0000256" key="16">
    <source>
        <dbReference type="ARBA" id="ARBA00051245"/>
    </source>
</evidence>
<evidence type="ECO:0000256" key="10">
    <source>
        <dbReference type="ARBA" id="ARBA00022741"/>
    </source>
</evidence>
<keyword evidence="6" id="KW-1003">Cell membrane</keyword>
<protein>
    <recommendedName>
        <fullName evidence="5">non-specific protein-tyrosine kinase</fullName>
        <ecNumber evidence="5">2.7.10.2</ecNumber>
    </recommendedName>
</protein>
<dbReference type="SUPFAM" id="SSF52540">
    <property type="entry name" value="P-loop containing nucleoside triphosphate hydrolases"/>
    <property type="match status" value="1"/>
</dbReference>
<organism evidence="21 22">
    <name type="scientific">Citricoccus muralis</name>
    <dbReference type="NCBI Taxonomy" id="169134"/>
    <lineage>
        <taxon>Bacteria</taxon>
        <taxon>Bacillati</taxon>
        <taxon>Actinomycetota</taxon>
        <taxon>Actinomycetes</taxon>
        <taxon>Micrococcales</taxon>
        <taxon>Micrococcaceae</taxon>
        <taxon>Citricoccus</taxon>
    </lineage>
</organism>
<reference evidence="21 22" key="1">
    <citation type="submission" date="2023-04" db="EMBL/GenBank/DDBJ databases">
        <title>Funneling lignin-derived compounds into biodiesel using alkali-halophilic Citricoccus sp. P2.</title>
        <authorList>
            <person name="Luo C.-B."/>
        </authorList>
    </citation>
    <scope>NUCLEOTIDE SEQUENCE [LARGE SCALE GENOMIC DNA]</scope>
    <source>
        <strain evidence="21 22">P2</strain>
    </source>
</reference>
<evidence type="ECO:0000256" key="7">
    <source>
        <dbReference type="ARBA" id="ARBA00022519"/>
    </source>
</evidence>
<dbReference type="PANTHER" id="PTHR32309">
    <property type="entry name" value="TYROSINE-PROTEIN KINASE"/>
    <property type="match status" value="1"/>
</dbReference>
<evidence type="ECO:0000313" key="22">
    <source>
        <dbReference type="Proteomes" id="UP001219037"/>
    </source>
</evidence>
<evidence type="ECO:0000256" key="9">
    <source>
        <dbReference type="ARBA" id="ARBA00022692"/>
    </source>
</evidence>
<dbReference type="InterPro" id="IPR005702">
    <property type="entry name" value="Wzc-like_C"/>
</dbReference>
<dbReference type="Pfam" id="PF13614">
    <property type="entry name" value="AAA_31"/>
    <property type="match status" value="1"/>
</dbReference>
<feature type="domain" description="Polysaccharide chain length determinant N-terminal" evidence="18">
    <location>
        <begin position="2"/>
        <end position="91"/>
    </location>
</feature>
<evidence type="ECO:0000256" key="12">
    <source>
        <dbReference type="ARBA" id="ARBA00022840"/>
    </source>
</evidence>
<feature type="transmembrane region" description="Helical" evidence="17">
    <location>
        <begin position="176"/>
        <end position="197"/>
    </location>
</feature>
<comment type="similarity">
    <text evidence="4">Belongs to the etk/wzc family.</text>
</comment>
<name>A0ABY8H7N8_9MICC</name>
<evidence type="ECO:0000256" key="6">
    <source>
        <dbReference type="ARBA" id="ARBA00022475"/>
    </source>
</evidence>
<keyword evidence="12" id="KW-0067">ATP-binding</keyword>
<keyword evidence="8 21" id="KW-0808">Transferase</keyword>
<evidence type="ECO:0000259" key="20">
    <source>
        <dbReference type="Pfam" id="PF13807"/>
    </source>
</evidence>